<proteinExistence type="predicted"/>
<evidence type="ECO:0008006" key="2">
    <source>
        <dbReference type="Google" id="ProtNLM"/>
    </source>
</evidence>
<gene>
    <name evidence="1" type="ORF">S01H1_04008</name>
</gene>
<protein>
    <recommendedName>
        <fullName evidence="2">tRNA-guanine(15) transglycosylase-like domain-containing protein</fullName>
    </recommendedName>
</protein>
<evidence type="ECO:0000313" key="1">
    <source>
        <dbReference type="EMBL" id="GAF81779.1"/>
    </source>
</evidence>
<sequence length="382" mass="44400">MRFEVQKTNKVFNMIVRAGIIKEAGRNIPTPLRVLNSKEIEHGQNLAKSKIVNLHFPHPVYELTRYFKPKTIFGLTRNMETSAALMKSLENLSNLAGNRFTLFHPIIDKKIEITDEINKKMIALQIGCNVDAVAILDEYNSTPRKFNKRLENSIQQIKDDEEVLEPMPIIKLDSDEKVFAEKINLVVENENVNILNLNYAPIKENFHNYLYLIKLASRNKTKNLWIHLSEVRKTFFKKCSPMHLLPLFSFDSYALNNRPIFFSKNKQKIGEKKEMEITRFDKGTLGFIGLKEHKELYGEDPNCDCFVEIKKKLSESIETYRGADLLSSALICHEAVASYRELLKSRERILTQRYKNYLKGKKYLQEPLKKLLKIDLAQQSLS</sequence>
<dbReference type="EMBL" id="BARS01002140">
    <property type="protein sequence ID" value="GAF81779.1"/>
    <property type="molecule type" value="Genomic_DNA"/>
</dbReference>
<name>X0SL79_9ZZZZ</name>
<organism evidence="1">
    <name type="scientific">marine sediment metagenome</name>
    <dbReference type="NCBI Taxonomy" id="412755"/>
    <lineage>
        <taxon>unclassified sequences</taxon>
        <taxon>metagenomes</taxon>
        <taxon>ecological metagenomes</taxon>
    </lineage>
</organism>
<reference evidence="1" key="1">
    <citation type="journal article" date="2014" name="Front. Microbiol.">
        <title>High frequency of phylogenetically diverse reductive dehalogenase-homologous genes in deep subseafloor sedimentary metagenomes.</title>
        <authorList>
            <person name="Kawai M."/>
            <person name="Futagami T."/>
            <person name="Toyoda A."/>
            <person name="Takaki Y."/>
            <person name="Nishi S."/>
            <person name="Hori S."/>
            <person name="Arai W."/>
            <person name="Tsubouchi T."/>
            <person name="Morono Y."/>
            <person name="Uchiyama I."/>
            <person name="Ito T."/>
            <person name="Fujiyama A."/>
            <person name="Inagaki F."/>
            <person name="Takami H."/>
        </authorList>
    </citation>
    <scope>NUCLEOTIDE SEQUENCE</scope>
    <source>
        <strain evidence="1">Expedition CK06-06</strain>
    </source>
</reference>
<dbReference type="AlphaFoldDB" id="X0SL79"/>
<comment type="caution">
    <text evidence="1">The sequence shown here is derived from an EMBL/GenBank/DDBJ whole genome shotgun (WGS) entry which is preliminary data.</text>
</comment>
<accession>X0SL79</accession>